<reference evidence="3" key="1">
    <citation type="submission" date="2018-06" db="EMBL/GenBank/DDBJ databases">
        <authorList>
            <person name="Zhirakovskaya E."/>
        </authorList>
    </citation>
    <scope>NUCLEOTIDE SEQUENCE</scope>
</reference>
<dbReference type="GO" id="GO:0007165">
    <property type="term" value="P:signal transduction"/>
    <property type="evidence" value="ECO:0007669"/>
    <property type="project" value="InterPro"/>
</dbReference>
<feature type="transmembrane region" description="Helical" evidence="1">
    <location>
        <begin position="211"/>
        <end position="234"/>
    </location>
</feature>
<dbReference type="PROSITE" id="PS50885">
    <property type="entry name" value="HAMP"/>
    <property type="match status" value="1"/>
</dbReference>
<keyword evidence="1" id="KW-1133">Transmembrane helix</keyword>
<dbReference type="InterPro" id="IPR003660">
    <property type="entry name" value="HAMP_dom"/>
</dbReference>
<dbReference type="SMART" id="SM00304">
    <property type="entry name" value="HAMP"/>
    <property type="match status" value="1"/>
</dbReference>
<proteinExistence type="predicted"/>
<dbReference type="SUPFAM" id="SSF158472">
    <property type="entry name" value="HAMP domain-like"/>
    <property type="match status" value="1"/>
</dbReference>
<dbReference type="InterPro" id="IPR021796">
    <property type="entry name" value="Tll0287-like_dom"/>
</dbReference>
<feature type="domain" description="HAMP" evidence="2">
    <location>
        <begin position="236"/>
        <end position="289"/>
    </location>
</feature>
<evidence type="ECO:0000313" key="3">
    <source>
        <dbReference type="EMBL" id="VAW90591.1"/>
    </source>
</evidence>
<keyword evidence="1" id="KW-0812">Transmembrane</keyword>
<protein>
    <recommendedName>
        <fullName evidence="2">HAMP domain-containing protein</fullName>
    </recommendedName>
</protein>
<dbReference type="Pfam" id="PF11845">
    <property type="entry name" value="Tll0287-like"/>
    <property type="match status" value="1"/>
</dbReference>
<dbReference type="Pfam" id="PF00672">
    <property type="entry name" value="HAMP"/>
    <property type="match status" value="1"/>
</dbReference>
<name>A0A3B0ZG78_9ZZZZ</name>
<sequence length="298" mass="33616">MRIATKFNLVLISILSLALVGAGFFSYKLLQENAQREVVDHAGMMMETALAIRGYTVSEVRPLLKAQMQHTFLPQSVPAYAATKSFNALRKKPKHKEFSYKEATLNPTNPLNRATDWENDIIRAFRDGSEKGEVMHIRETARGPLLHLARPIKIKKKGCLACHGRADDAPESMLALYNSRTNGFGWKMNEVVGAQIVTVPISVPREAANQAFINFMLMMISIFIFMIIALNILLRRIIIQPIIRMAKQANEISMGQMASPEFGEAGKDELSTLGMSFNRMRRSLQKAIRMLEDKHPRK</sequence>
<dbReference type="GO" id="GO:0016020">
    <property type="term" value="C:membrane"/>
    <property type="evidence" value="ECO:0007669"/>
    <property type="project" value="InterPro"/>
</dbReference>
<organism evidence="3">
    <name type="scientific">hydrothermal vent metagenome</name>
    <dbReference type="NCBI Taxonomy" id="652676"/>
    <lineage>
        <taxon>unclassified sequences</taxon>
        <taxon>metagenomes</taxon>
        <taxon>ecological metagenomes</taxon>
    </lineage>
</organism>
<evidence type="ECO:0000256" key="1">
    <source>
        <dbReference type="SAM" id="Phobius"/>
    </source>
</evidence>
<dbReference type="EMBL" id="UOFR01000001">
    <property type="protein sequence ID" value="VAW90591.1"/>
    <property type="molecule type" value="Genomic_DNA"/>
</dbReference>
<dbReference type="Gene3D" id="6.10.340.10">
    <property type="match status" value="1"/>
</dbReference>
<keyword evidence="1" id="KW-0472">Membrane</keyword>
<evidence type="ECO:0000259" key="2">
    <source>
        <dbReference type="PROSITE" id="PS50885"/>
    </source>
</evidence>
<feature type="transmembrane region" description="Helical" evidence="1">
    <location>
        <begin position="7"/>
        <end position="27"/>
    </location>
</feature>
<dbReference type="AlphaFoldDB" id="A0A3B0ZG78"/>
<accession>A0A3B0ZG78</accession>
<gene>
    <name evidence="3" type="ORF">MNBD_GAMMA21-32</name>
</gene>
<dbReference type="CDD" id="cd06225">
    <property type="entry name" value="HAMP"/>
    <property type="match status" value="1"/>
</dbReference>